<keyword evidence="2" id="KW-1185">Reference proteome</keyword>
<reference evidence="1 2" key="1">
    <citation type="submission" date="2015-07" db="EMBL/GenBank/DDBJ databases">
        <title>The genome of Melipona quadrifasciata.</title>
        <authorList>
            <person name="Pan H."/>
            <person name="Kapheim K."/>
        </authorList>
    </citation>
    <scope>NUCLEOTIDE SEQUENCE [LARGE SCALE GENOMIC DNA]</scope>
    <source>
        <strain evidence="1">0111107301</strain>
        <tissue evidence="1">Whole body</tissue>
    </source>
</reference>
<dbReference type="PANTHER" id="PTHR33964:SF1">
    <property type="entry name" value="RE45066P"/>
    <property type="match status" value="1"/>
</dbReference>
<dbReference type="OrthoDB" id="10051804at2759"/>
<dbReference type="PANTHER" id="PTHR33964">
    <property type="entry name" value="RE45066P-RELATED"/>
    <property type="match status" value="1"/>
</dbReference>
<evidence type="ECO:0000313" key="2">
    <source>
        <dbReference type="Proteomes" id="UP000053105"/>
    </source>
</evidence>
<dbReference type="Proteomes" id="UP000053105">
    <property type="component" value="Unassembled WGS sequence"/>
</dbReference>
<dbReference type="AlphaFoldDB" id="A0A0M9A5A9"/>
<accession>A0A0M9A5A9</accession>
<sequence>MPAKRYAGINTKKYKRSGGSLPKLGGSAHFVLEKIAEKVLIFSLVRRQDARNYRVNESKVELLTQYNGGLTKLKNEPIVFILLLGSCRSQECGHERLVKCGRPLERINSDYLSFAVKKEELQQLCPQEFEWFKMMMFERNLETCIETTKYAGNYRDFEAGMRCIQTYTFDCMQEKQREHFNSLYAGTNKVVMELCQDGPYQDDLLDDNYLTTIFQRPNSVYITSRYNLLDILEITVEQKVILAGITQKIGPLQLTPEHEAVCVTKKTGNVSLVCNACDILHVISVHVRLKRDVVDKFDKEFVPYFQLAILLAFEMQVNPSFDTSPFPYRCLIHHHRERINGIVMHFHSTLLSTAAETRGNVQSATPGKLITRRRIGIVYGNNTEDKETSLHAYGRISTTRAVHAEGAARVRALLQKVPENHPEDRNEKSHGKRIPRAAVLIAEAQESNGFKEFLECSHHTIRRQCGDDTAQFAKEFLDRMSSSLLRVHCAPYTEEVCSIKSGASVYRMQALALVVLAVLASLFKVEKRIFLFKIKIRNIVINLPLLEDSNGSRMVDRCVERRTMVSVQILHYYTRRIVQHQMCTFVVMISKKGEKRRKSELLARFKCECKGLSFEGTVYRGTDRNYKRNITSSHDVEIIINTLSAGDSRTQKCTYDWQAAVKILHRLRCCSVLRDVIKLKLIDIRNRNWSTRITCEYWTNLMKITNIVFDGILNNFGLADCKLLIQLDISVAETTCSNVTLRSGQVYQFRAIFDPDFLKLVKDQRSINAIFFSIVLFFDVGGEKQLLEMGEK</sequence>
<protein>
    <submittedName>
        <fullName evidence="1">Uncharacterized protein</fullName>
    </submittedName>
</protein>
<evidence type="ECO:0000313" key="1">
    <source>
        <dbReference type="EMBL" id="KOX77535.1"/>
    </source>
</evidence>
<gene>
    <name evidence="1" type="ORF">WN51_09859</name>
</gene>
<dbReference type="EMBL" id="KQ435732">
    <property type="protein sequence ID" value="KOX77535.1"/>
    <property type="molecule type" value="Genomic_DNA"/>
</dbReference>
<organism evidence="1 2">
    <name type="scientific">Melipona quadrifasciata</name>
    <dbReference type="NCBI Taxonomy" id="166423"/>
    <lineage>
        <taxon>Eukaryota</taxon>
        <taxon>Metazoa</taxon>
        <taxon>Ecdysozoa</taxon>
        <taxon>Arthropoda</taxon>
        <taxon>Hexapoda</taxon>
        <taxon>Insecta</taxon>
        <taxon>Pterygota</taxon>
        <taxon>Neoptera</taxon>
        <taxon>Endopterygota</taxon>
        <taxon>Hymenoptera</taxon>
        <taxon>Apocrita</taxon>
        <taxon>Aculeata</taxon>
        <taxon>Apoidea</taxon>
        <taxon>Anthophila</taxon>
        <taxon>Apidae</taxon>
        <taxon>Melipona</taxon>
    </lineage>
</organism>
<name>A0A0M9A5A9_9HYME</name>
<proteinExistence type="predicted"/>